<sequence>METEFTPWLSLGGGMLIGASAVLLMATNGRIAGISGLTSRAFARKTDGEARGVSIMFVLGLLLAAPIWLIVSGEWPQQWVPSNLPLMAVAGVLVGFGAVYGNGCTSGHGVCGISRGSGRSIIATLAFMAAAFVTVFVARHVIGA</sequence>
<feature type="transmembrane region" description="Helical" evidence="9">
    <location>
        <begin position="83"/>
        <end position="100"/>
    </location>
</feature>
<proteinExistence type="inferred from homology"/>
<dbReference type="RefSeq" id="WP_093924787.1">
    <property type="nucleotide sequence ID" value="NZ_FOMW01000011.1"/>
</dbReference>
<dbReference type="Pfam" id="PF04143">
    <property type="entry name" value="Sulf_transp"/>
    <property type="match status" value="1"/>
</dbReference>
<dbReference type="EMBL" id="FOMW01000011">
    <property type="protein sequence ID" value="SFE88716.1"/>
    <property type="molecule type" value="Genomic_DNA"/>
</dbReference>
<name>A0A1I2E7W5_9RHOB</name>
<feature type="transmembrane region" description="Helical" evidence="9">
    <location>
        <begin position="50"/>
        <end position="71"/>
    </location>
</feature>
<dbReference type="STRING" id="74348.SAMN04488523_111145"/>
<evidence type="ECO:0000256" key="4">
    <source>
        <dbReference type="ARBA" id="ARBA00022519"/>
    </source>
</evidence>
<feature type="transmembrane region" description="Helical" evidence="9">
    <location>
        <begin position="6"/>
        <end position="29"/>
    </location>
</feature>
<comment type="subcellular location">
    <subcellularLocation>
        <location evidence="1">Cell inner membrane</location>
        <topology evidence="1">Multi-pass membrane protein</topology>
    </subcellularLocation>
</comment>
<reference evidence="10 11" key="1">
    <citation type="submission" date="2016-10" db="EMBL/GenBank/DDBJ databases">
        <authorList>
            <person name="de Groot N.N."/>
        </authorList>
    </citation>
    <scope>NUCLEOTIDE SEQUENCE [LARGE SCALE GENOMIC DNA]</scope>
    <source>
        <strain evidence="10 11">DSM 11443</strain>
    </source>
</reference>
<evidence type="ECO:0000256" key="7">
    <source>
        <dbReference type="ARBA" id="ARBA00023136"/>
    </source>
</evidence>
<keyword evidence="6 9" id="KW-1133">Transmembrane helix</keyword>
<dbReference type="PANTHER" id="PTHR30574">
    <property type="entry name" value="INNER MEMBRANE PROTEIN YEDE"/>
    <property type="match status" value="1"/>
</dbReference>
<dbReference type="PANTHER" id="PTHR30574:SF1">
    <property type="entry name" value="SULPHUR TRANSPORT DOMAIN-CONTAINING PROTEIN"/>
    <property type="match status" value="1"/>
</dbReference>
<keyword evidence="2" id="KW-0813">Transport</keyword>
<dbReference type="GO" id="GO:0005886">
    <property type="term" value="C:plasma membrane"/>
    <property type="evidence" value="ECO:0007669"/>
    <property type="project" value="UniProtKB-SubCell"/>
</dbReference>
<feature type="transmembrane region" description="Helical" evidence="9">
    <location>
        <begin position="121"/>
        <end position="142"/>
    </location>
</feature>
<evidence type="ECO:0000313" key="10">
    <source>
        <dbReference type="EMBL" id="SFE88716.1"/>
    </source>
</evidence>
<accession>A0A1I2E7W5</accession>
<dbReference type="Proteomes" id="UP000198977">
    <property type="component" value="Unassembled WGS sequence"/>
</dbReference>
<keyword evidence="4" id="KW-0997">Cell inner membrane</keyword>
<comment type="similarity">
    <text evidence="8">Belongs to the TsuA/YedE (TC 9.B.102) family.</text>
</comment>
<evidence type="ECO:0000256" key="3">
    <source>
        <dbReference type="ARBA" id="ARBA00022475"/>
    </source>
</evidence>
<gene>
    <name evidence="10" type="ORF">SAMN04488523_111145</name>
</gene>
<keyword evidence="11" id="KW-1185">Reference proteome</keyword>
<dbReference type="AlphaFoldDB" id="A0A1I2E7W5"/>
<organism evidence="10 11">
    <name type="scientific">Sulfitobacter brevis</name>
    <dbReference type="NCBI Taxonomy" id="74348"/>
    <lineage>
        <taxon>Bacteria</taxon>
        <taxon>Pseudomonadati</taxon>
        <taxon>Pseudomonadota</taxon>
        <taxon>Alphaproteobacteria</taxon>
        <taxon>Rhodobacterales</taxon>
        <taxon>Roseobacteraceae</taxon>
        <taxon>Sulfitobacter</taxon>
    </lineage>
</organism>
<evidence type="ECO:0000256" key="1">
    <source>
        <dbReference type="ARBA" id="ARBA00004429"/>
    </source>
</evidence>
<keyword evidence="7 9" id="KW-0472">Membrane</keyword>
<keyword evidence="5 9" id="KW-0812">Transmembrane</keyword>
<dbReference type="OrthoDB" id="9814020at2"/>
<keyword evidence="3" id="KW-1003">Cell membrane</keyword>
<evidence type="ECO:0000256" key="2">
    <source>
        <dbReference type="ARBA" id="ARBA00022448"/>
    </source>
</evidence>
<evidence type="ECO:0000256" key="6">
    <source>
        <dbReference type="ARBA" id="ARBA00022989"/>
    </source>
</evidence>
<evidence type="ECO:0000313" key="11">
    <source>
        <dbReference type="Proteomes" id="UP000198977"/>
    </source>
</evidence>
<evidence type="ECO:0000256" key="9">
    <source>
        <dbReference type="SAM" id="Phobius"/>
    </source>
</evidence>
<dbReference type="InterPro" id="IPR007272">
    <property type="entry name" value="Sulf_transp_TsuA/YedE"/>
</dbReference>
<evidence type="ECO:0000256" key="5">
    <source>
        <dbReference type="ARBA" id="ARBA00022692"/>
    </source>
</evidence>
<protein>
    <submittedName>
        <fullName evidence="10">Uncharacterized protein</fullName>
    </submittedName>
</protein>
<evidence type="ECO:0000256" key="8">
    <source>
        <dbReference type="ARBA" id="ARBA00035655"/>
    </source>
</evidence>